<organism evidence="1 2">
    <name type="scientific">Caenorhabditis briggsae</name>
    <dbReference type="NCBI Taxonomy" id="6238"/>
    <lineage>
        <taxon>Eukaryota</taxon>
        <taxon>Metazoa</taxon>
        <taxon>Ecdysozoa</taxon>
        <taxon>Nematoda</taxon>
        <taxon>Chromadorea</taxon>
        <taxon>Rhabditida</taxon>
        <taxon>Rhabditina</taxon>
        <taxon>Rhabditomorpha</taxon>
        <taxon>Rhabditoidea</taxon>
        <taxon>Rhabditidae</taxon>
        <taxon>Peloderinae</taxon>
        <taxon>Caenorhabditis</taxon>
    </lineage>
</organism>
<evidence type="ECO:0000313" key="2">
    <source>
        <dbReference type="Proteomes" id="UP000008549"/>
    </source>
</evidence>
<reference evidence="1 2" key="2">
    <citation type="journal article" date="2011" name="PLoS Genet.">
        <title>Caenorhabditis briggsae recombinant inbred line genotypes reveal inter-strain incompatibility and the evolution of recombination.</title>
        <authorList>
            <person name="Ross J.A."/>
            <person name="Koboldt D.C."/>
            <person name="Staisch J.E."/>
            <person name="Chamberlin H.M."/>
            <person name="Gupta B.P."/>
            <person name="Miller R.D."/>
            <person name="Baird S.E."/>
            <person name="Haag E.S."/>
        </authorList>
    </citation>
    <scope>NUCLEOTIDE SEQUENCE [LARGE SCALE GENOMIC DNA]</scope>
    <source>
        <strain evidence="1 2">AF16</strain>
    </source>
</reference>
<evidence type="ECO:0000313" key="3">
    <source>
        <dbReference type="WormBase" id="CBG29116"/>
    </source>
</evidence>
<dbReference type="InParanoid" id="H8WH87"/>
<proteinExistence type="predicted"/>
<dbReference type="CTD" id="68920371"/>
<name>H8WH87_CAEBR</name>
<keyword evidence="2" id="KW-1185">Reference proteome</keyword>
<dbReference type="RefSeq" id="XP_045100855.1">
    <property type="nucleotide sequence ID" value="XM_045243701.1"/>
</dbReference>
<dbReference type="WormBase" id="CBG29116">
    <property type="protein sequence ID" value="CBP37836"/>
    <property type="gene ID" value="WBGene00206399"/>
</dbReference>
<dbReference type="STRING" id="6238.H8WH87"/>
<evidence type="ECO:0000313" key="1">
    <source>
        <dbReference type="EMBL" id="CCG58575.1"/>
    </source>
</evidence>
<dbReference type="AlphaFoldDB" id="H8WH87"/>
<dbReference type="KEGG" id="cbr:CBG_29116"/>
<reference evidence="1 2" key="1">
    <citation type="journal article" date="2003" name="PLoS Biol.">
        <title>The genome sequence of Caenorhabditis briggsae: a platform for comparative genomics.</title>
        <authorList>
            <person name="Stein L.D."/>
            <person name="Bao Z."/>
            <person name="Blasiar D."/>
            <person name="Blumenthal T."/>
            <person name="Brent M.R."/>
            <person name="Chen N."/>
            <person name="Chinwalla A."/>
            <person name="Clarke L."/>
            <person name="Clee C."/>
            <person name="Coghlan A."/>
            <person name="Coulson A."/>
            <person name="D'Eustachio P."/>
            <person name="Fitch D.H."/>
            <person name="Fulton L.A."/>
            <person name="Fulton R.E."/>
            <person name="Griffiths-Jones S."/>
            <person name="Harris T.W."/>
            <person name="Hillier L.W."/>
            <person name="Kamath R."/>
            <person name="Kuwabara P.E."/>
            <person name="Mardis E.R."/>
            <person name="Marra M.A."/>
            <person name="Miner T.L."/>
            <person name="Minx P."/>
            <person name="Mullikin J.C."/>
            <person name="Plumb R.W."/>
            <person name="Rogers J."/>
            <person name="Schein J.E."/>
            <person name="Sohrmann M."/>
            <person name="Spieth J."/>
            <person name="Stajich J.E."/>
            <person name="Wei C."/>
            <person name="Willey D."/>
            <person name="Wilson R.K."/>
            <person name="Durbin R."/>
            <person name="Waterston R.H."/>
        </authorList>
    </citation>
    <scope>NUCLEOTIDE SEQUENCE [LARGE SCALE GENOMIC DNA]</scope>
    <source>
        <strain evidence="1 2">AF16</strain>
    </source>
</reference>
<dbReference type="EMBL" id="HE601434">
    <property type="protein sequence ID" value="CCG58575.1"/>
    <property type="molecule type" value="Genomic_DNA"/>
</dbReference>
<dbReference type="Proteomes" id="UP000008549">
    <property type="component" value="Unassembled WGS sequence"/>
</dbReference>
<dbReference type="eggNOG" id="KOG1738">
    <property type="taxonomic scope" value="Eukaryota"/>
</dbReference>
<dbReference type="GeneID" id="68920371"/>
<protein>
    <submittedName>
        <fullName evidence="1">Protein CBG29116</fullName>
    </submittedName>
</protein>
<sequence>MGFPSTPLEAKQALGISSAISAASSGLRAGSPMLSVSYEPQFSFARCIEQWRGKEIARWIEGI</sequence>
<gene>
    <name evidence="1 3" type="ORF">CBG29116</name>
    <name evidence="1" type="ORF">CBG_29116</name>
</gene>
<accession>H8WH87</accession>